<dbReference type="Proteomes" id="UP001162156">
    <property type="component" value="Unassembled WGS sequence"/>
</dbReference>
<reference evidence="1" key="1">
    <citation type="journal article" date="2023" name="Insect Mol. Biol.">
        <title>Genome sequencing provides insights into the evolution of gene families encoding plant cell wall-degrading enzymes in longhorned beetles.</title>
        <authorList>
            <person name="Shin N.R."/>
            <person name="Okamura Y."/>
            <person name="Kirsch R."/>
            <person name="Pauchet Y."/>
        </authorList>
    </citation>
    <scope>NUCLEOTIDE SEQUENCE</scope>
    <source>
        <strain evidence="1">RBIC_L_NR</strain>
    </source>
</reference>
<evidence type="ECO:0000313" key="1">
    <source>
        <dbReference type="EMBL" id="KAJ8961305.1"/>
    </source>
</evidence>
<evidence type="ECO:0008006" key="3">
    <source>
        <dbReference type="Google" id="ProtNLM"/>
    </source>
</evidence>
<comment type="caution">
    <text evidence="1">The sequence shown here is derived from an EMBL/GenBank/DDBJ whole genome shotgun (WGS) entry which is preliminary data.</text>
</comment>
<dbReference type="AlphaFoldDB" id="A0AAV8ZB54"/>
<keyword evidence="2" id="KW-1185">Reference proteome</keyword>
<organism evidence="1 2">
    <name type="scientific">Rhamnusium bicolor</name>
    <dbReference type="NCBI Taxonomy" id="1586634"/>
    <lineage>
        <taxon>Eukaryota</taxon>
        <taxon>Metazoa</taxon>
        <taxon>Ecdysozoa</taxon>
        <taxon>Arthropoda</taxon>
        <taxon>Hexapoda</taxon>
        <taxon>Insecta</taxon>
        <taxon>Pterygota</taxon>
        <taxon>Neoptera</taxon>
        <taxon>Endopterygota</taxon>
        <taxon>Coleoptera</taxon>
        <taxon>Polyphaga</taxon>
        <taxon>Cucujiformia</taxon>
        <taxon>Chrysomeloidea</taxon>
        <taxon>Cerambycidae</taxon>
        <taxon>Lepturinae</taxon>
        <taxon>Rhagiini</taxon>
        <taxon>Rhamnusium</taxon>
    </lineage>
</organism>
<sequence>MARMPRTRIHKTDRSSKDTSLYERAYDQIVTRHLSIRAAAKEYELSHVSLIRYKRKREAANTDHSKAIVSMGYNSCNRIFTKKQETLMADYIIKAAQMYNGCSPKEIRKLAYGLTKKIRCEETSSMG</sequence>
<accession>A0AAV8ZB54</accession>
<proteinExistence type="predicted"/>
<name>A0AAV8ZB54_9CUCU</name>
<protein>
    <recommendedName>
        <fullName evidence="3">HTH psq-type domain-containing protein</fullName>
    </recommendedName>
</protein>
<dbReference type="EMBL" id="JANEYF010001620">
    <property type="protein sequence ID" value="KAJ8961305.1"/>
    <property type="molecule type" value="Genomic_DNA"/>
</dbReference>
<evidence type="ECO:0000313" key="2">
    <source>
        <dbReference type="Proteomes" id="UP001162156"/>
    </source>
</evidence>
<gene>
    <name evidence="1" type="ORF">NQ314_005954</name>
</gene>